<keyword evidence="2" id="KW-0597">Phosphoprotein</keyword>
<accession>A0ABP9IHW5</accession>
<evidence type="ECO:0000313" key="5">
    <source>
        <dbReference type="Proteomes" id="UP001500610"/>
    </source>
</evidence>
<dbReference type="Proteomes" id="UP001500610">
    <property type="component" value="Unassembled WGS sequence"/>
</dbReference>
<dbReference type="InterPro" id="IPR036736">
    <property type="entry name" value="ACP-like_sf"/>
</dbReference>
<keyword evidence="1" id="KW-0596">Phosphopantetheine</keyword>
<protein>
    <recommendedName>
        <fullName evidence="3">Carrier domain-containing protein</fullName>
    </recommendedName>
</protein>
<organism evidence="4 5">
    <name type="scientific">Streptomyces hyderabadensis</name>
    <dbReference type="NCBI Taxonomy" id="598549"/>
    <lineage>
        <taxon>Bacteria</taxon>
        <taxon>Bacillati</taxon>
        <taxon>Actinomycetota</taxon>
        <taxon>Actinomycetes</taxon>
        <taxon>Kitasatosporales</taxon>
        <taxon>Streptomycetaceae</taxon>
        <taxon>Streptomyces</taxon>
    </lineage>
</organism>
<dbReference type="Pfam" id="PF00550">
    <property type="entry name" value="PP-binding"/>
    <property type="match status" value="1"/>
</dbReference>
<dbReference type="InterPro" id="IPR009081">
    <property type="entry name" value="PP-bd_ACP"/>
</dbReference>
<evidence type="ECO:0000259" key="3">
    <source>
        <dbReference type="PROSITE" id="PS50075"/>
    </source>
</evidence>
<dbReference type="PROSITE" id="PS00012">
    <property type="entry name" value="PHOSPHOPANTETHEINE"/>
    <property type="match status" value="1"/>
</dbReference>
<evidence type="ECO:0000313" key="4">
    <source>
        <dbReference type="EMBL" id="GAA4997383.1"/>
    </source>
</evidence>
<feature type="domain" description="Carrier" evidence="3">
    <location>
        <begin position="14"/>
        <end position="91"/>
    </location>
</feature>
<dbReference type="PROSITE" id="PS50075">
    <property type="entry name" value="CARRIER"/>
    <property type="match status" value="1"/>
</dbReference>
<dbReference type="Gene3D" id="1.10.1200.10">
    <property type="entry name" value="ACP-like"/>
    <property type="match status" value="1"/>
</dbReference>
<keyword evidence="5" id="KW-1185">Reference proteome</keyword>
<dbReference type="EMBL" id="BAABIV010000018">
    <property type="protein sequence ID" value="GAA4997383.1"/>
    <property type="molecule type" value="Genomic_DNA"/>
</dbReference>
<comment type="caution">
    <text evidence="4">The sequence shown here is derived from an EMBL/GenBank/DDBJ whole genome shotgun (WGS) entry which is preliminary data.</text>
</comment>
<evidence type="ECO:0000256" key="2">
    <source>
        <dbReference type="ARBA" id="ARBA00022553"/>
    </source>
</evidence>
<dbReference type="InterPro" id="IPR006162">
    <property type="entry name" value="Ppantetheine_attach_site"/>
</dbReference>
<sequence>MDMVTENSEPVDSVRVLARLDSLLREVWDGLPAGVPVDRDASFLSLGVDSLTLVLLLDKVGAEFDIDWETEVSPGAASSLRSISDLVVRRRSGDAA</sequence>
<proteinExistence type="predicted"/>
<reference evidence="5" key="1">
    <citation type="journal article" date="2019" name="Int. J. Syst. Evol. Microbiol.">
        <title>The Global Catalogue of Microorganisms (GCM) 10K type strain sequencing project: providing services to taxonomists for standard genome sequencing and annotation.</title>
        <authorList>
            <consortium name="The Broad Institute Genomics Platform"/>
            <consortium name="The Broad Institute Genome Sequencing Center for Infectious Disease"/>
            <person name="Wu L."/>
            <person name="Ma J."/>
        </authorList>
    </citation>
    <scope>NUCLEOTIDE SEQUENCE [LARGE SCALE GENOMIC DNA]</scope>
    <source>
        <strain evidence="5">JCM 17657</strain>
    </source>
</reference>
<dbReference type="SUPFAM" id="SSF47336">
    <property type="entry name" value="ACP-like"/>
    <property type="match status" value="1"/>
</dbReference>
<name>A0ABP9IHW5_9ACTN</name>
<gene>
    <name evidence="4" type="ORF">GCM10023257_45200</name>
</gene>
<evidence type="ECO:0000256" key="1">
    <source>
        <dbReference type="ARBA" id="ARBA00022450"/>
    </source>
</evidence>